<keyword evidence="1" id="KW-1133">Transmembrane helix</keyword>
<keyword evidence="1" id="KW-0472">Membrane</keyword>
<reference evidence="2 3" key="2">
    <citation type="journal article" date="2012" name="J. Bacteriol.">
        <title>Complete genome sequences of Desulfosporosinus orientis DSM765T, Desulfosporosinus youngiae DSM17734T, Desulfosporosinus meridiei DSM13257T, and Desulfosporosinus acidiphilus DSM22704T.</title>
        <authorList>
            <person name="Pester M."/>
            <person name="Brambilla E."/>
            <person name="Alazard D."/>
            <person name="Rattei T."/>
            <person name="Weinmaier T."/>
            <person name="Han J."/>
            <person name="Lucas S."/>
            <person name="Lapidus A."/>
            <person name="Cheng J.F."/>
            <person name="Goodwin L."/>
            <person name="Pitluck S."/>
            <person name="Peters L."/>
            <person name="Ovchinnikova G."/>
            <person name="Teshima H."/>
            <person name="Detter J.C."/>
            <person name="Han C.S."/>
            <person name="Tapia R."/>
            <person name="Land M.L."/>
            <person name="Hauser L."/>
            <person name="Kyrpides N.C."/>
            <person name="Ivanova N.N."/>
            <person name="Pagani I."/>
            <person name="Huntmann M."/>
            <person name="Wei C.L."/>
            <person name="Davenport K.W."/>
            <person name="Daligault H."/>
            <person name="Chain P.S."/>
            <person name="Chen A."/>
            <person name="Mavromatis K."/>
            <person name="Markowitz V."/>
            <person name="Szeto E."/>
            <person name="Mikhailova N."/>
            <person name="Pati A."/>
            <person name="Wagner M."/>
            <person name="Woyke T."/>
            <person name="Ollivier B."/>
            <person name="Klenk H.P."/>
            <person name="Spring S."/>
            <person name="Loy A."/>
        </authorList>
    </citation>
    <scope>NUCLEOTIDE SEQUENCE [LARGE SCALE GENOMIC DNA]</scope>
    <source>
        <strain evidence="3">ATCC 19365 / DSM 765 / NCIMB 8382 / VKM B-1628</strain>
    </source>
</reference>
<sequence>MNSEMSQYITIIVFTLILIALVRLAIPFKIKRITRKSENVQNNLNNKTVKNYISFLRMNTLINAPEIGQVLRETQLVINEAAHIDSRLKLGLYQVLKGKRIMGIQQINPVYLDKNGNRI</sequence>
<evidence type="ECO:0000313" key="3">
    <source>
        <dbReference type="Proteomes" id="UP000006346"/>
    </source>
</evidence>
<organism evidence="2 3">
    <name type="scientific">Desulfosporosinus orientis (strain ATCC 19365 / DSM 765 / NCIMB 8382 / VKM B-1628 / Singapore I)</name>
    <name type="common">Desulfotomaculum orientis</name>
    <dbReference type="NCBI Taxonomy" id="768706"/>
    <lineage>
        <taxon>Bacteria</taxon>
        <taxon>Bacillati</taxon>
        <taxon>Bacillota</taxon>
        <taxon>Clostridia</taxon>
        <taxon>Eubacteriales</taxon>
        <taxon>Desulfitobacteriaceae</taxon>
        <taxon>Desulfosporosinus</taxon>
    </lineage>
</organism>
<dbReference type="KEGG" id="dor:Desor_1190"/>
<dbReference type="AlphaFoldDB" id="G7WCV1"/>
<feature type="transmembrane region" description="Helical" evidence="1">
    <location>
        <begin position="6"/>
        <end position="26"/>
    </location>
</feature>
<dbReference type="Proteomes" id="UP000006346">
    <property type="component" value="Chromosome"/>
</dbReference>
<evidence type="ECO:0000256" key="1">
    <source>
        <dbReference type="SAM" id="Phobius"/>
    </source>
</evidence>
<name>G7WCV1_DESOD</name>
<gene>
    <name evidence="2" type="ordered locus">Desor_1190</name>
</gene>
<keyword evidence="3" id="KW-1185">Reference proteome</keyword>
<protein>
    <submittedName>
        <fullName evidence="2">Uncharacterized protein</fullName>
    </submittedName>
</protein>
<reference evidence="3" key="1">
    <citation type="submission" date="2011-11" db="EMBL/GenBank/DDBJ databases">
        <title>Complete sequence of Desulfosporosinus orientis DSM 765.</title>
        <authorList>
            <person name="Lucas S."/>
            <person name="Han J."/>
            <person name="Lapidus A."/>
            <person name="Cheng J.-F."/>
            <person name="Goodwin L."/>
            <person name="Pitluck S."/>
            <person name="Peters L."/>
            <person name="Ovchinnikova G."/>
            <person name="Teshima H."/>
            <person name="Detter J.C."/>
            <person name="Han C."/>
            <person name="Tapia R."/>
            <person name="Land M."/>
            <person name="Hauser L."/>
            <person name="Kyrpides N."/>
            <person name="Ivanova N."/>
            <person name="Pagani I."/>
            <person name="Pester M."/>
            <person name="Spring S."/>
            <person name="Ollivier B."/>
            <person name="Rattei T."/>
            <person name="Klenk H.-P."/>
            <person name="Wagner M."/>
            <person name="Loy A."/>
            <person name="Woyke T."/>
        </authorList>
    </citation>
    <scope>NUCLEOTIDE SEQUENCE [LARGE SCALE GENOMIC DNA]</scope>
    <source>
        <strain evidence="3">ATCC 19365 / DSM 765 / NCIMB 8382 / VKM B-1628</strain>
    </source>
</reference>
<dbReference type="EMBL" id="CP003108">
    <property type="protein sequence ID" value="AET66857.1"/>
    <property type="molecule type" value="Genomic_DNA"/>
</dbReference>
<dbReference type="HOGENOM" id="CLU_2057600_0_0_9"/>
<keyword evidence="1" id="KW-0812">Transmembrane</keyword>
<accession>G7WCV1</accession>
<dbReference type="RefSeq" id="WP_014183678.1">
    <property type="nucleotide sequence ID" value="NC_016584.1"/>
</dbReference>
<dbReference type="STRING" id="768706.Desor_1190"/>
<evidence type="ECO:0000313" key="2">
    <source>
        <dbReference type="EMBL" id="AET66857.1"/>
    </source>
</evidence>
<dbReference type="PATRIC" id="fig|768706.3.peg.1172"/>
<proteinExistence type="predicted"/>